<evidence type="ECO:0000313" key="3">
    <source>
        <dbReference type="Proteomes" id="UP000027002"/>
    </source>
</evidence>
<organism evidence="2 3">
    <name type="scientific">Ustilaginoidea virens</name>
    <name type="common">Rice false smut fungus</name>
    <name type="synonym">Villosiclava virens</name>
    <dbReference type="NCBI Taxonomy" id="1159556"/>
    <lineage>
        <taxon>Eukaryota</taxon>
        <taxon>Fungi</taxon>
        <taxon>Dikarya</taxon>
        <taxon>Ascomycota</taxon>
        <taxon>Pezizomycotina</taxon>
        <taxon>Sordariomycetes</taxon>
        <taxon>Hypocreomycetidae</taxon>
        <taxon>Hypocreales</taxon>
        <taxon>Clavicipitaceae</taxon>
        <taxon>Ustilaginoidea</taxon>
    </lineage>
</organism>
<dbReference type="KEGG" id="uvi:66062073"/>
<name>A0A8E5HLA4_USTVR</name>
<keyword evidence="3" id="KW-1185">Reference proteome</keyword>
<evidence type="ECO:0000256" key="1">
    <source>
        <dbReference type="SAM" id="MobiDB-lite"/>
    </source>
</evidence>
<accession>A0A8E5HLA4</accession>
<dbReference type="AlphaFoldDB" id="A0A8E5HLA4"/>
<evidence type="ECO:0000313" key="2">
    <source>
        <dbReference type="EMBL" id="QUC17054.1"/>
    </source>
</evidence>
<dbReference type="GeneID" id="66062073"/>
<dbReference type="RefSeq" id="XP_042994727.1">
    <property type="nucleotide sequence ID" value="XM_043138793.1"/>
</dbReference>
<dbReference type="Proteomes" id="UP000027002">
    <property type="component" value="Chromosome 1"/>
</dbReference>
<dbReference type="EMBL" id="CP072753">
    <property type="protein sequence ID" value="QUC17054.1"/>
    <property type="molecule type" value="Genomic_DNA"/>
</dbReference>
<gene>
    <name evidence="2" type="ORF">UV8b_01295</name>
</gene>
<protein>
    <submittedName>
        <fullName evidence="2">Uncharacterized protein</fullName>
    </submittedName>
</protein>
<sequence>MDLDLDLAEPGQWPGTWPGTNWGPRFTRWGPRGGSSSWEQPTARELRGNVLLRRALAKQRNATQRNATQRRGSPLFTVLLGRKLPVDMYLT</sequence>
<reference evidence="2" key="1">
    <citation type="submission" date="2020-03" db="EMBL/GenBank/DDBJ databases">
        <title>A mixture of massive structural variations and highly conserved coding sequences in Ustilaginoidea virens genome.</title>
        <authorList>
            <person name="Zhang K."/>
            <person name="Zhao Z."/>
            <person name="Zhang Z."/>
            <person name="Li Y."/>
            <person name="Hsiang T."/>
            <person name="Sun W."/>
        </authorList>
    </citation>
    <scope>NUCLEOTIDE SEQUENCE</scope>
    <source>
        <strain evidence="2">UV-8b</strain>
    </source>
</reference>
<proteinExistence type="predicted"/>
<feature type="region of interest" description="Disordered" evidence="1">
    <location>
        <begin position="1"/>
        <end position="43"/>
    </location>
</feature>